<dbReference type="InterPro" id="IPR029063">
    <property type="entry name" value="SAM-dependent_MTases_sf"/>
</dbReference>
<dbReference type="GO" id="GO:0030418">
    <property type="term" value="P:nicotianamine biosynthetic process"/>
    <property type="evidence" value="ECO:0007669"/>
    <property type="project" value="UniProtKB-UniRule"/>
</dbReference>
<proteinExistence type="inferred from homology"/>
<dbReference type="Proteomes" id="UP000825935">
    <property type="component" value="Chromosome 32"/>
</dbReference>
<organism evidence="7 8">
    <name type="scientific">Ceratopteris richardii</name>
    <name type="common">Triangle waterfern</name>
    <dbReference type="NCBI Taxonomy" id="49495"/>
    <lineage>
        <taxon>Eukaryota</taxon>
        <taxon>Viridiplantae</taxon>
        <taxon>Streptophyta</taxon>
        <taxon>Embryophyta</taxon>
        <taxon>Tracheophyta</taxon>
        <taxon>Polypodiopsida</taxon>
        <taxon>Polypodiidae</taxon>
        <taxon>Polypodiales</taxon>
        <taxon>Pteridineae</taxon>
        <taxon>Pteridaceae</taxon>
        <taxon>Parkerioideae</taxon>
        <taxon>Ceratopteris</taxon>
    </lineage>
</organism>
<accession>A0A8T2QRI4</accession>
<sequence length="369" mass="40443">MSCRVADEDVAICKDINIPPDVPTNSALTPPSPLPVSPFVAPPPEPLSTPSWSVTISPDELVEQVLQLHEQIAALDDLRPSELVNTLFSSLVDLCLHPCPIDPDTDLSPDVQKVREDLIKLCGRAEGLLEHHYSAMLATLDHPHLHLDRFPYYNNYVKLAKAEFRELCAAASSAMPAPPDSPVPKPAGCMSSAAACACAAFMKVAFVGSGPMPLTSIVLALNHMPWATFDNYDLNAEANERAKTLVADHPDLASRMVFITRDIKKVKLRLAEYDLVFLAALVGMDRPSKTDFLHHLSQYMRAGATLVVRSAYAGRAFLYPIVQNEMLTQAGFDVLSEFHPTDEVVNSVIVARKRSPSLTLEKHEGFPSR</sequence>
<keyword evidence="4 6" id="KW-0949">S-adenosyl-L-methionine</keyword>
<dbReference type="EC" id="2.5.1.43" evidence="2 6"/>
<dbReference type="Gene3D" id="3.40.50.150">
    <property type="entry name" value="Vaccinia Virus protein VP39"/>
    <property type="match status" value="2"/>
</dbReference>
<dbReference type="AlphaFoldDB" id="A0A8T2QRI4"/>
<evidence type="ECO:0000313" key="8">
    <source>
        <dbReference type="Proteomes" id="UP000825935"/>
    </source>
</evidence>
<evidence type="ECO:0000256" key="4">
    <source>
        <dbReference type="ARBA" id="ARBA00022691"/>
    </source>
</evidence>
<dbReference type="OMA" id="NNRGMEK"/>
<evidence type="ECO:0000256" key="6">
    <source>
        <dbReference type="RuleBase" id="RU368095"/>
    </source>
</evidence>
<dbReference type="EMBL" id="CM035437">
    <property type="protein sequence ID" value="KAH7286609.1"/>
    <property type="molecule type" value="Genomic_DNA"/>
</dbReference>
<dbReference type="PROSITE" id="PS51142">
    <property type="entry name" value="NAS"/>
    <property type="match status" value="1"/>
</dbReference>
<evidence type="ECO:0000256" key="1">
    <source>
        <dbReference type="ARBA" id="ARBA00007009"/>
    </source>
</evidence>
<dbReference type="GO" id="GO:0030410">
    <property type="term" value="F:nicotianamine synthase activity"/>
    <property type="evidence" value="ECO:0007669"/>
    <property type="project" value="UniProtKB-UniRule"/>
</dbReference>
<reference evidence="7" key="1">
    <citation type="submission" date="2021-08" db="EMBL/GenBank/DDBJ databases">
        <title>WGS assembly of Ceratopteris richardii.</title>
        <authorList>
            <person name="Marchant D.B."/>
            <person name="Chen G."/>
            <person name="Jenkins J."/>
            <person name="Shu S."/>
            <person name="Leebens-Mack J."/>
            <person name="Grimwood J."/>
            <person name="Schmutz J."/>
            <person name="Soltis P."/>
            <person name="Soltis D."/>
            <person name="Chen Z.-H."/>
        </authorList>
    </citation>
    <scope>NUCLEOTIDE SEQUENCE</scope>
    <source>
        <strain evidence="7">Whitten #5841</strain>
        <tissue evidence="7">Leaf</tissue>
    </source>
</reference>
<gene>
    <name evidence="7" type="ORF">KP509_32G014900</name>
</gene>
<dbReference type="PANTHER" id="PTHR32266:SF12">
    <property type="entry name" value="NICOTIANAMINE SYNTHASE 3"/>
    <property type="match status" value="1"/>
</dbReference>
<dbReference type="PANTHER" id="PTHR32266">
    <property type="entry name" value="NICOTIANAMINE SYNTHASE 3"/>
    <property type="match status" value="1"/>
</dbReference>
<keyword evidence="3 6" id="KW-0808">Transferase</keyword>
<dbReference type="InterPro" id="IPR004298">
    <property type="entry name" value="Nicotian_synth"/>
</dbReference>
<dbReference type="OrthoDB" id="1858069at2759"/>
<name>A0A8T2QRI4_CERRI</name>
<evidence type="ECO:0000256" key="2">
    <source>
        <dbReference type="ARBA" id="ARBA00012675"/>
    </source>
</evidence>
<comment type="catalytic activity">
    <reaction evidence="5 6">
        <text>3 S-adenosyl-L-methionine = nicotianamine + 3 S-methyl-5'-thioadenosine + 3 H(+)</text>
        <dbReference type="Rhea" id="RHEA:16481"/>
        <dbReference type="ChEBI" id="CHEBI:15378"/>
        <dbReference type="ChEBI" id="CHEBI:17509"/>
        <dbReference type="ChEBI" id="CHEBI:58249"/>
        <dbReference type="ChEBI" id="CHEBI:59789"/>
        <dbReference type="EC" id="2.5.1.43"/>
    </reaction>
</comment>
<evidence type="ECO:0000313" key="7">
    <source>
        <dbReference type="EMBL" id="KAH7286609.1"/>
    </source>
</evidence>
<evidence type="ECO:0000256" key="5">
    <source>
        <dbReference type="ARBA" id="ARBA00049391"/>
    </source>
</evidence>
<dbReference type="SUPFAM" id="SSF53335">
    <property type="entry name" value="S-adenosyl-L-methionine-dependent methyltransferases"/>
    <property type="match status" value="1"/>
</dbReference>
<dbReference type="Pfam" id="PF03059">
    <property type="entry name" value="NAS"/>
    <property type="match status" value="2"/>
</dbReference>
<protein>
    <recommendedName>
        <fullName evidence="2 6">Nicotianamine synthase</fullName>
        <ecNumber evidence="2 6">2.5.1.43</ecNumber>
    </recommendedName>
</protein>
<comment type="similarity">
    <text evidence="1 6">Belongs to the nicotianamine synthase (NAS)-like family.</text>
</comment>
<keyword evidence="8" id="KW-1185">Reference proteome</keyword>
<evidence type="ECO:0000256" key="3">
    <source>
        <dbReference type="ARBA" id="ARBA00022679"/>
    </source>
</evidence>
<comment type="function">
    <text evidence="6">Synthesizes nicotianamine, a polyamine which serves as a sensor for the physiological iron status within the plant, and/or might be involved in the transport of iron.</text>
</comment>
<comment type="caution">
    <text evidence="7">The sequence shown here is derived from an EMBL/GenBank/DDBJ whole genome shotgun (WGS) entry which is preliminary data.</text>
</comment>